<dbReference type="Pfam" id="PF02036">
    <property type="entry name" value="SCP2"/>
    <property type="match status" value="1"/>
</dbReference>
<comment type="caution">
    <text evidence="2">The sequence shown here is derived from an EMBL/GenBank/DDBJ whole genome shotgun (WGS) entry which is preliminary data.</text>
</comment>
<name>A0ABT3H9I0_9HYPH</name>
<dbReference type="Proteomes" id="UP001209755">
    <property type="component" value="Unassembled WGS sequence"/>
</dbReference>
<organism evidence="2 3">
    <name type="scientific">Rhodobium gokarnense</name>
    <dbReference type="NCBI Taxonomy" id="364296"/>
    <lineage>
        <taxon>Bacteria</taxon>
        <taxon>Pseudomonadati</taxon>
        <taxon>Pseudomonadota</taxon>
        <taxon>Alphaproteobacteria</taxon>
        <taxon>Hyphomicrobiales</taxon>
        <taxon>Rhodobiaceae</taxon>
        <taxon>Rhodobium</taxon>
    </lineage>
</organism>
<evidence type="ECO:0000313" key="2">
    <source>
        <dbReference type="EMBL" id="MCW2307057.1"/>
    </source>
</evidence>
<sequence>MTESIAAKPPFTPPDLSRLPRFLLAPLPLPIVQPVLQRIVTHVAKTRPEVFERLGACARRRYLIDPTNLPFVMVLVPDPVRPSLTAYRRGADIAHDCSIAGTFLTLLDMIDGRLDGDALFFSRDLKLNGDTEAIVTLRNAMDDLEGSIVENVVGALGPASAPAMQALEKLRKIRTPDNDR</sequence>
<dbReference type="SUPFAM" id="SSF55718">
    <property type="entry name" value="SCP-like"/>
    <property type="match status" value="1"/>
</dbReference>
<proteinExistence type="predicted"/>
<dbReference type="RefSeq" id="WP_264600709.1">
    <property type="nucleotide sequence ID" value="NZ_JAOQNS010000003.1"/>
</dbReference>
<gene>
    <name evidence="2" type="ORF">M2319_001379</name>
</gene>
<evidence type="ECO:0000313" key="3">
    <source>
        <dbReference type="Proteomes" id="UP001209755"/>
    </source>
</evidence>
<dbReference type="InterPro" id="IPR003033">
    <property type="entry name" value="SCP2_sterol-bd_dom"/>
</dbReference>
<protein>
    <submittedName>
        <fullName evidence="2">Lipid carrier protein YhbT</fullName>
    </submittedName>
</protein>
<evidence type="ECO:0000259" key="1">
    <source>
        <dbReference type="Pfam" id="PF02036"/>
    </source>
</evidence>
<dbReference type="EMBL" id="JAOQNS010000003">
    <property type="protein sequence ID" value="MCW2307057.1"/>
    <property type="molecule type" value="Genomic_DNA"/>
</dbReference>
<feature type="domain" description="SCP2" evidence="1">
    <location>
        <begin position="53"/>
        <end position="141"/>
    </location>
</feature>
<dbReference type="Gene3D" id="3.30.1050.10">
    <property type="entry name" value="SCP2 sterol-binding domain"/>
    <property type="match status" value="1"/>
</dbReference>
<keyword evidence="3" id="KW-1185">Reference proteome</keyword>
<accession>A0ABT3H9I0</accession>
<dbReference type="InterPro" id="IPR036527">
    <property type="entry name" value="SCP2_sterol-bd_dom_sf"/>
</dbReference>
<reference evidence="3" key="1">
    <citation type="submission" date="2023-07" db="EMBL/GenBank/DDBJ databases">
        <title>Genome sequencing of Purple Non-Sulfur Bacteria from various extreme environments.</title>
        <authorList>
            <person name="Mayer M."/>
        </authorList>
    </citation>
    <scope>NUCLEOTIDE SEQUENCE [LARGE SCALE GENOMIC DNA]</scope>
    <source>
        <strain evidence="3">DSM 17935</strain>
    </source>
</reference>